<name>A0A9Q3GWN9_9BASI</name>
<dbReference type="AlphaFoldDB" id="A0A9Q3GWN9"/>
<gene>
    <name evidence="1" type="ORF">O181_021932</name>
</gene>
<organism evidence="1 2">
    <name type="scientific">Austropuccinia psidii MF-1</name>
    <dbReference type="NCBI Taxonomy" id="1389203"/>
    <lineage>
        <taxon>Eukaryota</taxon>
        <taxon>Fungi</taxon>
        <taxon>Dikarya</taxon>
        <taxon>Basidiomycota</taxon>
        <taxon>Pucciniomycotina</taxon>
        <taxon>Pucciniomycetes</taxon>
        <taxon>Pucciniales</taxon>
        <taxon>Sphaerophragmiaceae</taxon>
        <taxon>Austropuccinia</taxon>
    </lineage>
</organism>
<dbReference type="Proteomes" id="UP000765509">
    <property type="component" value="Unassembled WGS sequence"/>
</dbReference>
<evidence type="ECO:0000313" key="2">
    <source>
        <dbReference type="Proteomes" id="UP000765509"/>
    </source>
</evidence>
<dbReference type="EMBL" id="AVOT02006694">
    <property type="protein sequence ID" value="MBW0482217.1"/>
    <property type="molecule type" value="Genomic_DNA"/>
</dbReference>
<proteinExistence type="predicted"/>
<keyword evidence="2" id="KW-1185">Reference proteome</keyword>
<reference evidence="1" key="1">
    <citation type="submission" date="2021-03" db="EMBL/GenBank/DDBJ databases">
        <title>Draft genome sequence of rust myrtle Austropuccinia psidii MF-1, a brazilian biotype.</title>
        <authorList>
            <person name="Quecine M.C."/>
            <person name="Pachon D.M.R."/>
            <person name="Bonatelli M.L."/>
            <person name="Correr F.H."/>
            <person name="Franceschini L.M."/>
            <person name="Leite T.F."/>
            <person name="Margarido G.R.A."/>
            <person name="Almeida C.A."/>
            <person name="Ferrarezi J.A."/>
            <person name="Labate C.A."/>
        </authorList>
    </citation>
    <scope>NUCLEOTIDE SEQUENCE</scope>
    <source>
        <strain evidence="1">MF-1</strain>
    </source>
</reference>
<comment type="caution">
    <text evidence="1">The sequence shown here is derived from an EMBL/GenBank/DDBJ whole genome shotgun (WGS) entry which is preliminary data.</text>
</comment>
<dbReference type="OrthoDB" id="2507294at2759"/>
<evidence type="ECO:0000313" key="1">
    <source>
        <dbReference type="EMBL" id="MBW0482217.1"/>
    </source>
</evidence>
<protein>
    <submittedName>
        <fullName evidence="1">Uncharacterized protein</fullName>
    </submittedName>
</protein>
<accession>A0A9Q3GWN9</accession>
<sequence>MIMRCHIDMKQFAVDSSWPKFSGTGEYYHMEVIDHIDGLFVDVPRIPDYWITDRLTTEFKGHDEVWYAEMQEIHGRTNWPW</sequence>